<feature type="domain" description="Glucose-methanol-choline oxidoreductase C-terminal" evidence="6">
    <location>
        <begin position="492"/>
        <end position="634"/>
    </location>
</feature>
<comment type="cofactor">
    <cofactor evidence="3">
        <name>FAD</name>
        <dbReference type="ChEBI" id="CHEBI:57692"/>
    </cofactor>
</comment>
<dbReference type="Pfam" id="PF00732">
    <property type="entry name" value="GMC_oxred_N"/>
    <property type="match status" value="1"/>
</dbReference>
<keyword evidence="8" id="KW-1185">Reference proteome</keyword>
<evidence type="ECO:0008006" key="9">
    <source>
        <dbReference type="Google" id="ProtNLM"/>
    </source>
</evidence>
<evidence type="ECO:0000313" key="7">
    <source>
        <dbReference type="EMBL" id="KAJ9644382.1"/>
    </source>
</evidence>
<accession>A0AA38YCT1</accession>
<gene>
    <name evidence="7" type="ORF">H2204_001734</name>
</gene>
<dbReference type="Pfam" id="PF05199">
    <property type="entry name" value="GMC_oxred_C"/>
    <property type="match status" value="1"/>
</dbReference>
<comment type="caution">
    <text evidence="7">The sequence shown here is derived from an EMBL/GenBank/DDBJ whole genome shotgun (WGS) entry which is preliminary data.</text>
</comment>
<keyword evidence="4" id="KW-0732">Signal</keyword>
<dbReference type="SUPFAM" id="SSF51905">
    <property type="entry name" value="FAD/NAD(P)-binding domain"/>
    <property type="match status" value="1"/>
</dbReference>
<evidence type="ECO:0000256" key="1">
    <source>
        <dbReference type="ARBA" id="ARBA00010790"/>
    </source>
</evidence>
<keyword evidence="3" id="KW-0285">Flavoprotein</keyword>
<evidence type="ECO:0000256" key="2">
    <source>
        <dbReference type="PIRSR" id="PIRSR000137-1"/>
    </source>
</evidence>
<name>A0AA38YCT1_9EURO</name>
<dbReference type="InterPro" id="IPR036188">
    <property type="entry name" value="FAD/NAD-bd_sf"/>
</dbReference>
<reference evidence="7" key="1">
    <citation type="submission" date="2022-10" db="EMBL/GenBank/DDBJ databases">
        <title>Culturing micro-colonial fungi from biological soil crusts in the Mojave desert and describing Neophaeococcomyces mojavensis, and introducing the new genera and species Taxawa tesnikishii.</title>
        <authorList>
            <person name="Kurbessoian T."/>
            <person name="Stajich J.E."/>
        </authorList>
    </citation>
    <scope>NUCLEOTIDE SEQUENCE</scope>
    <source>
        <strain evidence="7">TK_35</strain>
    </source>
</reference>
<dbReference type="GO" id="GO:0044550">
    <property type="term" value="P:secondary metabolite biosynthetic process"/>
    <property type="evidence" value="ECO:0007669"/>
    <property type="project" value="TreeGrafter"/>
</dbReference>
<proteinExistence type="inferred from homology"/>
<evidence type="ECO:0000256" key="3">
    <source>
        <dbReference type="PIRSR" id="PIRSR000137-2"/>
    </source>
</evidence>
<evidence type="ECO:0000256" key="4">
    <source>
        <dbReference type="SAM" id="SignalP"/>
    </source>
</evidence>
<dbReference type="GO" id="GO:0050660">
    <property type="term" value="F:flavin adenine dinucleotide binding"/>
    <property type="evidence" value="ECO:0007669"/>
    <property type="project" value="InterPro"/>
</dbReference>
<dbReference type="EMBL" id="JAPDRN010000006">
    <property type="protein sequence ID" value="KAJ9644382.1"/>
    <property type="molecule type" value="Genomic_DNA"/>
</dbReference>
<dbReference type="PANTHER" id="PTHR11552:SF115">
    <property type="entry name" value="DEHYDROGENASE XPTC-RELATED"/>
    <property type="match status" value="1"/>
</dbReference>
<protein>
    <recommendedName>
        <fullName evidence="9">Choline dehydrogenase</fullName>
    </recommendedName>
</protein>
<dbReference type="PANTHER" id="PTHR11552">
    <property type="entry name" value="GLUCOSE-METHANOL-CHOLINE GMC OXIDOREDUCTASE"/>
    <property type="match status" value="1"/>
</dbReference>
<feature type="active site" description="Proton donor" evidence="2">
    <location>
        <position position="582"/>
    </location>
</feature>
<feature type="binding site" evidence="3">
    <location>
        <position position="140"/>
    </location>
    <ligand>
        <name>FAD</name>
        <dbReference type="ChEBI" id="CHEBI:57692"/>
    </ligand>
</feature>
<evidence type="ECO:0000313" key="8">
    <source>
        <dbReference type="Proteomes" id="UP001172681"/>
    </source>
</evidence>
<keyword evidence="3" id="KW-0274">FAD</keyword>
<dbReference type="GO" id="GO:0016614">
    <property type="term" value="F:oxidoreductase activity, acting on CH-OH group of donors"/>
    <property type="evidence" value="ECO:0007669"/>
    <property type="project" value="InterPro"/>
</dbReference>
<evidence type="ECO:0000259" key="5">
    <source>
        <dbReference type="Pfam" id="PF00732"/>
    </source>
</evidence>
<feature type="domain" description="Glucose-methanol-choline oxidoreductase N-terminal" evidence="5">
    <location>
        <begin position="46"/>
        <end position="366"/>
    </location>
</feature>
<dbReference type="Gene3D" id="3.30.560.10">
    <property type="entry name" value="Glucose Oxidase, domain 3"/>
    <property type="match status" value="1"/>
</dbReference>
<comment type="similarity">
    <text evidence="1">Belongs to the GMC oxidoreductase family.</text>
</comment>
<evidence type="ECO:0000259" key="6">
    <source>
        <dbReference type="Pfam" id="PF05199"/>
    </source>
</evidence>
<dbReference type="InterPro" id="IPR012132">
    <property type="entry name" value="GMC_OxRdtase"/>
</dbReference>
<dbReference type="Proteomes" id="UP001172681">
    <property type="component" value="Unassembled WGS sequence"/>
</dbReference>
<feature type="chain" id="PRO_5041263466" description="Choline dehydrogenase" evidence="4">
    <location>
        <begin position="26"/>
        <end position="645"/>
    </location>
</feature>
<dbReference type="InterPro" id="IPR007867">
    <property type="entry name" value="GMC_OxRtase_C"/>
</dbReference>
<sequence length="645" mass="69511">MSLCRGRYASAVLALALGAISTSTASPTGSGTNEASSTLNSSSQQFDYVIVGGGLSGLVVANRLSENSKGSNQVFSDSRDFAEYYLVSVLVLEFGPFDRSNQTLWPANAVLINQRDMFNITSAPEPGMAGHTYPVLAGAVPGGGSTVNGMEFDRGSSCDYDFEALGNSGWNWNGLFPYFKKSTDFTPPSPAVEAVYNYTWNEAAYGNGPLQASFPDFEYPDNFPFFGAFEEQGVPFIKEHALGNATGVFFTPASEDPKKKTRSSSLNAYYDPVSSRKNLKMLAQYQVTEVVLDHNLTAQGVKATDRTNGKQYQFMARKEVILAAGGVHTPQVLQLSGVGPKDVLTAAGVNVKLDFPAVGSNFQDHPTAYLNWNVTNRFPYPGILQENATYNTEALALYLNNLTGPYTKAQANSAGFLSLDMITKDGSSMVSSLLAQEPGQYLPPIYSNNRQLMAGYLAQRKLLASQIETGSVAIMELPFTGSGSIPNAIQKPLSRGTVYLNASDPHGEPVVTYYAFTNPFDKEILGKMVNFTRRIMASDALAYLNPIETTPGPQFQTEDEIFNQLLTAQSPFGAALGPTFAHPSCSCPMMPHDLGGVVSPELLVYGTKKLSIVDCSILPVIPAAHLQATMYAVAEKAADTIKKRS</sequence>
<feature type="binding site" evidence="3">
    <location>
        <position position="287"/>
    </location>
    <ligand>
        <name>FAD</name>
        <dbReference type="ChEBI" id="CHEBI:57692"/>
    </ligand>
</feature>
<dbReference type="AlphaFoldDB" id="A0AA38YCT1"/>
<feature type="signal peptide" evidence="4">
    <location>
        <begin position="1"/>
        <end position="25"/>
    </location>
</feature>
<feature type="active site" description="Proton acceptor" evidence="2">
    <location>
        <position position="625"/>
    </location>
</feature>
<dbReference type="PIRSF" id="PIRSF000137">
    <property type="entry name" value="Alcohol_oxidase"/>
    <property type="match status" value="1"/>
</dbReference>
<dbReference type="SUPFAM" id="SSF54373">
    <property type="entry name" value="FAD-linked reductases, C-terminal domain"/>
    <property type="match status" value="1"/>
</dbReference>
<organism evidence="7 8">
    <name type="scientific">Knufia peltigerae</name>
    <dbReference type="NCBI Taxonomy" id="1002370"/>
    <lineage>
        <taxon>Eukaryota</taxon>
        <taxon>Fungi</taxon>
        <taxon>Dikarya</taxon>
        <taxon>Ascomycota</taxon>
        <taxon>Pezizomycotina</taxon>
        <taxon>Eurotiomycetes</taxon>
        <taxon>Chaetothyriomycetidae</taxon>
        <taxon>Chaetothyriales</taxon>
        <taxon>Trichomeriaceae</taxon>
        <taxon>Knufia</taxon>
    </lineage>
</organism>
<dbReference type="Gene3D" id="3.50.50.60">
    <property type="entry name" value="FAD/NAD(P)-binding domain"/>
    <property type="match status" value="1"/>
</dbReference>
<dbReference type="InterPro" id="IPR000172">
    <property type="entry name" value="GMC_OxRdtase_N"/>
</dbReference>